<protein>
    <recommendedName>
        <fullName evidence="6">Rubredoxin</fullName>
    </recommendedName>
</protein>
<keyword evidence="2" id="KW-0813">Transport</keyword>
<evidence type="ECO:0000259" key="7">
    <source>
        <dbReference type="PROSITE" id="PS50903"/>
    </source>
</evidence>
<dbReference type="PROSITE" id="PS00202">
    <property type="entry name" value="RUBREDOXIN"/>
    <property type="match status" value="1"/>
</dbReference>
<evidence type="ECO:0000256" key="6">
    <source>
        <dbReference type="RuleBase" id="RU003820"/>
    </source>
</evidence>
<dbReference type="PANTHER" id="PTHR47627:SF1">
    <property type="entry name" value="RUBREDOXIN-1-RELATED"/>
    <property type="match status" value="1"/>
</dbReference>
<feature type="domain" description="Rubredoxin-like" evidence="7">
    <location>
        <begin position="1"/>
        <end position="45"/>
    </location>
</feature>
<evidence type="ECO:0000256" key="3">
    <source>
        <dbReference type="ARBA" id="ARBA00022723"/>
    </source>
</evidence>
<dbReference type="Gene3D" id="2.20.28.10">
    <property type="match status" value="1"/>
</dbReference>
<dbReference type="Pfam" id="PF00301">
    <property type="entry name" value="Rubredoxin"/>
    <property type="match status" value="1"/>
</dbReference>
<evidence type="ECO:0000313" key="9">
    <source>
        <dbReference type="Proteomes" id="UP000246004"/>
    </source>
</evidence>
<evidence type="ECO:0000256" key="2">
    <source>
        <dbReference type="ARBA" id="ARBA00022448"/>
    </source>
</evidence>
<sequence>MQKWKCTLCGWIYDPERENGVDFEDLPADWKCPLCGAGKEAFEPVE</sequence>
<dbReference type="PRINTS" id="PR00163">
    <property type="entry name" value="RUBREDOXIN"/>
</dbReference>
<dbReference type="Proteomes" id="UP000246004">
    <property type="component" value="Unassembled WGS sequence"/>
</dbReference>
<dbReference type="OrthoDB" id="371635at2157"/>
<evidence type="ECO:0000313" key="8">
    <source>
        <dbReference type="EMBL" id="PWL09012.1"/>
    </source>
</evidence>
<reference evidence="8 9" key="1">
    <citation type="submission" date="2016-04" db="EMBL/GenBank/DDBJ databases">
        <title>Genome sequence of Methanosphaera cuniculi DSM 4103.</title>
        <authorList>
            <person name="Poehlein A."/>
            <person name="Seedorf H."/>
            <person name="Daniel R."/>
        </authorList>
    </citation>
    <scope>NUCLEOTIDE SEQUENCE [LARGE SCALE GENOMIC DNA]</scope>
    <source>
        <strain evidence="8 9">DSM 4103</strain>
    </source>
</reference>
<dbReference type="EMBL" id="LWMS01000002">
    <property type="protein sequence ID" value="PWL09012.1"/>
    <property type="molecule type" value="Genomic_DNA"/>
</dbReference>
<organism evidence="8 9">
    <name type="scientific">Methanosphaera cuniculi</name>
    <dbReference type="NCBI Taxonomy" id="1077256"/>
    <lineage>
        <taxon>Archaea</taxon>
        <taxon>Methanobacteriati</taxon>
        <taxon>Methanobacteriota</taxon>
        <taxon>Methanomada group</taxon>
        <taxon>Methanobacteria</taxon>
        <taxon>Methanobacteriales</taxon>
        <taxon>Methanobacteriaceae</taxon>
        <taxon>Methanosphaera</taxon>
    </lineage>
</organism>
<dbReference type="InterPro" id="IPR050526">
    <property type="entry name" value="Rubredoxin_ET"/>
</dbReference>
<comment type="similarity">
    <text evidence="6">Belongs to the rubredoxin family.</text>
</comment>
<comment type="caution">
    <text evidence="8">The sequence shown here is derived from an EMBL/GenBank/DDBJ whole genome shotgun (WGS) entry which is preliminary data.</text>
</comment>
<keyword evidence="4 6" id="KW-0249">Electron transport</keyword>
<dbReference type="GO" id="GO:0009055">
    <property type="term" value="F:electron transfer activity"/>
    <property type="evidence" value="ECO:0007669"/>
    <property type="project" value="TreeGrafter"/>
</dbReference>
<dbReference type="RefSeq" id="WP_095609371.1">
    <property type="nucleotide sequence ID" value="NZ_LMVN01000029.1"/>
</dbReference>
<proteinExistence type="inferred from homology"/>
<dbReference type="SUPFAM" id="SSF57802">
    <property type="entry name" value="Rubredoxin-like"/>
    <property type="match status" value="1"/>
</dbReference>
<accession>A0A2V2BM91</accession>
<dbReference type="GO" id="GO:0005506">
    <property type="term" value="F:iron ion binding"/>
    <property type="evidence" value="ECO:0007669"/>
    <property type="project" value="UniProtKB-UniRule"/>
</dbReference>
<gene>
    <name evidence="8" type="primary">hrb_1</name>
    <name evidence="8" type="ORF">MSCUN_00730</name>
</gene>
<dbReference type="InterPro" id="IPR018527">
    <property type="entry name" value="Rubredoxin_Fe_BS"/>
</dbReference>
<dbReference type="InterPro" id="IPR024934">
    <property type="entry name" value="Rubredoxin-like_dom"/>
</dbReference>
<name>A0A2V2BM91_9EURY</name>
<keyword evidence="5 6" id="KW-0408">Iron</keyword>
<dbReference type="CDD" id="cd00730">
    <property type="entry name" value="rubredoxin"/>
    <property type="match status" value="1"/>
</dbReference>
<evidence type="ECO:0000256" key="1">
    <source>
        <dbReference type="ARBA" id="ARBA00002360"/>
    </source>
</evidence>
<comment type="cofactor">
    <cofactor evidence="6">
        <name>Fe(3+)</name>
        <dbReference type="ChEBI" id="CHEBI:29034"/>
    </cofactor>
</comment>
<comment type="function">
    <text evidence="1">Rubredoxin is a small nonheme, iron protein lacking acid-labile sulfide. Its single Fe, chelated to 4 Cys, functions as an electron acceptor and may also stabilize the conformation of the molecule.</text>
</comment>
<evidence type="ECO:0000256" key="4">
    <source>
        <dbReference type="ARBA" id="ARBA00022982"/>
    </source>
</evidence>
<dbReference type="PANTHER" id="PTHR47627">
    <property type="entry name" value="RUBREDOXIN"/>
    <property type="match status" value="1"/>
</dbReference>
<dbReference type="PROSITE" id="PS50903">
    <property type="entry name" value="RUBREDOXIN_LIKE"/>
    <property type="match status" value="1"/>
</dbReference>
<keyword evidence="3 6" id="KW-0479">Metal-binding</keyword>
<dbReference type="AlphaFoldDB" id="A0A2V2BM91"/>
<dbReference type="GO" id="GO:0043448">
    <property type="term" value="P:alkane catabolic process"/>
    <property type="evidence" value="ECO:0007669"/>
    <property type="project" value="TreeGrafter"/>
</dbReference>
<dbReference type="InterPro" id="IPR024935">
    <property type="entry name" value="Rubredoxin_dom"/>
</dbReference>
<evidence type="ECO:0000256" key="5">
    <source>
        <dbReference type="ARBA" id="ARBA00023004"/>
    </source>
</evidence>